<accession>A0A7J3Y1C0</accession>
<feature type="transmembrane region" description="Helical" evidence="1">
    <location>
        <begin position="175"/>
        <end position="192"/>
    </location>
</feature>
<reference evidence="2" key="1">
    <citation type="journal article" date="2020" name="mSystems">
        <title>Genome- and Community-Level Interaction Insights into Carbon Utilization and Element Cycling Functions of Hydrothermarchaeota in Hydrothermal Sediment.</title>
        <authorList>
            <person name="Zhou Z."/>
            <person name="Liu Y."/>
            <person name="Xu W."/>
            <person name="Pan J."/>
            <person name="Luo Z.H."/>
            <person name="Li M."/>
        </authorList>
    </citation>
    <scope>NUCLEOTIDE SEQUENCE [LARGE SCALE GENOMIC DNA]</scope>
    <source>
        <strain evidence="2">SpSt-110</strain>
    </source>
</reference>
<dbReference type="Pfam" id="PF06197">
    <property type="entry name" value="DUF998"/>
    <property type="match status" value="1"/>
</dbReference>
<organism evidence="2">
    <name type="scientific">Thermogladius calderae</name>
    <dbReference type="NCBI Taxonomy" id="1200300"/>
    <lineage>
        <taxon>Archaea</taxon>
        <taxon>Thermoproteota</taxon>
        <taxon>Thermoprotei</taxon>
        <taxon>Desulfurococcales</taxon>
        <taxon>Desulfurococcaceae</taxon>
        <taxon>Thermogladius</taxon>
    </lineage>
</organism>
<keyword evidence="1" id="KW-0472">Membrane</keyword>
<dbReference type="AlphaFoldDB" id="A0A7J3Y1C0"/>
<keyword evidence="1" id="KW-0812">Transmembrane</keyword>
<protein>
    <submittedName>
        <fullName evidence="2">DUF998 domain-containing protein</fullName>
    </submittedName>
</protein>
<feature type="transmembrane region" description="Helical" evidence="1">
    <location>
        <begin position="98"/>
        <end position="116"/>
    </location>
</feature>
<feature type="transmembrane region" description="Helical" evidence="1">
    <location>
        <begin position="27"/>
        <end position="46"/>
    </location>
</feature>
<sequence>MVRSPSQTFILTTDIRFPRMGMSYRRLLLTLPYLASLITLLILSSATSWFNIVENTFSDLGRIRNGLISVVFNGLVSSTGCLLILYSTLVFQELRLEYRLTLGLAGYFLTLIGVYPEDYGRLHFYVSLVFFLLGISYMVLHVAEHTIVGYAIAALGLLNFIPWSLHFALSEPRGAAIPELVSLLSLLIALAYDAGRLNSS</sequence>
<proteinExistence type="predicted"/>
<feature type="transmembrane region" description="Helical" evidence="1">
    <location>
        <begin position="122"/>
        <end position="140"/>
    </location>
</feature>
<dbReference type="EMBL" id="DRYK01000089">
    <property type="protein sequence ID" value="HHP68489.1"/>
    <property type="molecule type" value="Genomic_DNA"/>
</dbReference>
<comment type="caution">
    <text evidence="2">The sequence shown here is derived from an EMBL/GenBank/DDBJ whole genome shotgun (WGS) entry which is preliminary data.</text>
</comment>
<feature type="transmembrane region" description="Helical" evidence="1">
    <location>
        <begin position="66"/>
        <end position="86"/>
    </location>
</feature>
<evidence type="ECO:0000256" key="1">
    <source>
        <dbReference type="SAM" id="Phobius"/>
    </source>
</evidence>
<evidence type="ECO:0000313" key="2">
    <source>
        <dbReference type="EMBL" id="HHP68489.1"/>
    </source>
</evidence>
<dbReference type="PANTHER" id="PTHR42241:SF2">
    <property type="entry name" value="HYPOTHETICAL MEMBRANE PROTEIN, CONSERVED, DUF998 FAMILY"/>
    <property type="match status" value="1"/>
</dbReference>
<feature type="transmembrane region" description="Helical" evidence="1">
    <location>
        <begin position="147"/>
        <end position="169"/>
    </location>
</feature>
<dbReference type="PANTHER" id="PTHR42241">
    <property type="entry name" value="HYPOTHETICAL MEMBRANE PROTEIN, CONSERVED, DUF998 FAMILY"/>
    <property type="match status" value="1"/>
</dbReference>
<keyword evidence="1" id="KW-1133">Transmembrane helix</keyword>
<name>A0A7J3Y1C0_9CREN</name>
<dbReference type="InterPro" id="IPR009339">
    <property type="entry name" value="DUF998"/>
</dbReference>
<gene>
    <name evidence="2" type="ORF">ENM60_06905</name>
</gene>